<name>A0A0A5GGE5_9BACI</name>
<feature type="compositionally biased region" description="Basic and acidic residues" evidence="1">
    <location>
        <begin position="1"/>
        <end position="12"/>
    </location>
</feature>
<protein>
    <submittedName>
        <fullName evidence="2">General stress protein</fullName>
    </submittedName>
</protein>
<comment type="caution">
    <text evidence="2">The sequence shown here is derived from an EMBL/GenBank/DDBJ whole genome shotgun (WGS) entry which is preliminary data.</text>
</comment>
<accession>A0A0A5GGE5</accession>
<feature type="region of interest" description="Disordered" evidence="1">
    <location>
        <begin position="1"/>
        <end position="61"/>
    </location>
</feature>
<sequence length="61" mass="6841">MAERFKTGEKAPQKGTYEFDGLTDKRKNANPTSEESQIQLDSGDTFPPLSSSNEGAYWKKK</sequence>
<dbReference type="EMBL" id="AVPE01000006">
    <property type="protein sequence ID" value="KGX92321.1"/>
    <property type="molecule type" value="Genomic_DNA"/>
</dbReference>
<dbReference type="OrthoDB" id="5521296at2"/>
<evidence type="ECO:0000256" key="1">
    <source>
        <dbReference type="SAM" id="MobiDB-lite"/>
    </source>
</evidence>
<dbReference type="STRING" id="1385510.GCA_000425205_02175"/>
<dbReference type="Pfam" id="PF14168">
    <property type="entry name" value="YjzC"/>
    <property type="match status" value="1"/>
</dbReference>
<reference evidence="2 3" key="1">
    <citation type="submission" date="2013-08" db="EMBL/GenBank/DDBJ databases">
        <authorList>
            <person name="Huang J."/>
            <person name="Wang G."/>
        </authorList>
    </citation>
    <scope>NUCLEOTIDE SEQUENCE [LARGE SCALE GENOMIC DNA]</scope>
    <source>
        <strain evidence="2 3">JSM 076056</strain>
    </source>
</reference>
<proteinExistence type="predicted"/>
<gene>
    <name evidence="2" type="ORF">N781_16295</name>
</gene>
<dbReference type="Proteomes" id="UP000030528">
    <property type="component" value="Unassembled WGS sequence"/>
</dbReference>
<dbReference type="RefSeq" id="WP_026800541.1">
    <property type="nucleotide sequence ID" value="NZ_AULI01000008.1"/>
</dbReference>
<dbReference type="InterPro" id="IPR025549">
    <property type="entry name" value="YjzC"/>
</dbReference>
<evidence type="ECO:0000313" key="2">
    <source>
        <dbReference type="EMBL" id="KGX92321.1"/>
    </source>
</evidence>
<dbReference type="AlphaFoldDB" id="A0A0A5GGE5"/>
<keyword evidence="3" id="KW-1185">Reference proteome</keyword>
<organism evidence="2 3">
    <name type="scientific">Pontibacillus halophilus JSM 076056 = DSM 19796</name>
    <dbReference type="NCBI Taxonomy" id="1385510"/>
    <lineage>
        <taxon>Bacteria</taxon>
        <taxon>Bacillati</taxon>
        <taxon>Bacillota</taxon>
        <taxon>Bacilli</taxon>
        <taxon>Bacillales</taxon>
        <taxon>Bacillaceae</taxon>
        <taxon>Pontibacillus</taxon>
    </lineage>
</organism>
<dbReference type="eggNOG" id="ENOG502ZN48">
    <property type="taxonomic scope" value="Bacteria"/>
</dbReference>
<feature type="compositionally biased region" description="Polar residues" evidence="1">
    <location>
        <begin position="29"/>
        <end position="54"/>
    </location>
</feature>
<evidence type="ECO:0000313" key="3">
    <source>
        <dbReference type="Proteomes" id="UP000030528"/>
    </source>
</evidence>